<reference evidence="1 2" key="1">
    <citation type="submission" date="2019-10" db="EMBL/GenBank/DDBJ databases">
        <title>Pseudomonas dajingensis sp. nov., isolated from the profound head ulcers of farmed Murray cod (Maccullochella peelii peelii).</title>
        <authorList>
            <person name="Liu Y."/>
        </authorList>
    </citation>
    <scope>NUCLEOTIDE SEQUENCE [LARGE SCALE GENOMIC DNA]</scope>
    <source>
        <strain evidence="1 2">MC042</strain>
    </source>
</reference>
<dbReference type="RefSeq" id="WP_152896790.1">
    <property type="nucleotide sequence ID" value="NZ_WHUV01000001.1"/>
</dbReference>
<protein>
    <submittedName>
        <fullName evidence="1">Uncharacterized protein</fullName>
    </submittedName>
</protein>
<gene>
    <name evidence="1" type="ORF">GDH07_04680</name>
</gene>
<organism evidence="1 2">
    <name type="scientific">Pseudomonas piscis</name>
    <dbReference type="NCBI Taxonomy" id="2614538"/>
    <lineage>
        <taxon>Bacteria</taxon>
        <taxon>Pseudomonadati</taxon>
        <taxon>Pseudomonadota</taxon>
        <taxon>Gammaproteobacteria</taxon>
        <taxon>Pseudomonadales</taxon>
        <taxon>Pseudomonadaceae</taxon>
        <taxon>Pseudomonas</taxon>
    </lineage>
</organism>
<evidence type="ECO:0000313" key="2">
    <source>
        <dbReference type="Proteomes" id="UP000486534"/>
    </source>
</evidence>
<evidence type="ECO:0000313" key="1">
    <source>
        <dbReference type="EMBL" id="MQA52621.1"/>
    </source>
</evidence>
<comment type="caution">
    <text evidence="1">The sequence shown here is derived from an EMBL/GenBank/DDBJ whole genome shotgun (WGS) entry which is preliminary data.</text>
</comment>
<sequence>MSTEQQLAAVVNAANNLTNTVTGKVGEIDQAIANSRQQYDSQLADLKNRLPRLAVTKNFTLMPNAAGTAIDGWGTHELVTSTKLRTISPVSQTMGRAVADVEFMLKVQADVREQYPNFDIRATEYWRGAINVWQMKWTQTDISPWLAFPYASDQTLANGGAAVPLNSYLTLGAFVRVVEGSLSGAWSHGWEKGKWRWCSTVMSPSGQFGAYYHLHPVRTSSVGLVEIMLAGACTGVVTEPGDWGTMLAIS</sequence>
<dbReference type="Proteomes" id="UP000486534">
    <property type="component" value="Unassembled WGS sequence"/>
</dbReference>
<accession>A0A7X1U3D0</accession>
<dbReference type="AlphaFoldDB" id="A0A7X1U3D0"/>
<proteinExistence type="predicted"/>
<name>A0A7X1U3D0_9PSED</name>
<dbReference type="EMBL" id="WHUV01000001">
    <property type="protein sequence ID" value="MQA52621.1"/>
    <property type="molecule type" value="Genomic_DNA"/>
</dbReference>